<evidence type="ECO:0000259" key="1">
    <source>
        <dbReference type="PROSITE" id="PS50878"/>
    </source>
</evidence>
<comment type="caution">
    <text evidence="2">The sequence shown here is derived from an EMBL/GenBank/DDBJ whole genome shotgun (WGS) entry which is preliminary data.</text>
</comment>
<dbReference type="PROSITE" id="PS50878">
    <property type="entry name" value="RT_POL"/>
    <property type="match status" value="1"/>
</dbReference>
<reference evidence="2" key="1">
    <citation type="submission" date="2020-08" db="EMBL/GenBank/DDBJ databases">
        <title>Multicomponent nature underlies the extraordinary mechanical properties of spider dragline silk.</title>
        <authorList>
            <person name="Kono N."/>
            <person name="Nakamura H."/>
            <person name="Mori M."/>
            <person name="Yoshida Y."/>
            <person name="Ohtoshi R."/>
            <person name="Malay A.D."/>
            <person name="Moran D.A.P."/>
            <person name="Tomita M."/>
            <person name="Numata K."/>
            <person name="Arakawa K."/>
        </authorList>
    </citation>
    <scope>NUCLEOTIDE SEQUENCE</scope>
</reference>
<dbReference type="EMBL" id="BMAV01005579">
    <property type="protein sequence ID" value="GFY46754.1"/>
    <property type="molecule type" value="Genomic_DNA"/>
</dbReference>
<keyword evidence="2" id="KW-0808">Transferase</keyword>
<name>A0A8X6X652_9ARAC</name>
<accession>A0A8X6X652</accession>
<feature type="domain" description="Reverse transcriptase" evidence="1">
    <location>
        <begin position="1"/>
        <end position="172"/>
    </location>
</feature>
<dbReference type="OrthoDB" id="6434707at2759"/>
<evidence type="ECO:0000313" key="2">
    <source>
        <dbReference type="EMBL" id="GFY46754.1"/>
    </source>
</evidence>
<dbReference type="Pfam" id="PF00078">
    <property type="entry name" value="RVT_1"/>
    <property type="match status" value="1"/>
</dbReference>
<dbReference type="InterPro" id="IPR000477">
    <property type="entry name" value="RT_dom"/>
</dbReference>
<gene>
    <name evidence="2" type="primary">X975_11037</name>
    <name evidence="2" type="ORF">TNIN_181971</name>
</gene>
<keyword evidence="2" id="KW-0548">Nucleotidyltransferase</keyword>
<keyword evidence="3" id="KW-1185">Reference proteome</keyword>
<protein>
    <submittedName>
        <fullName evidence="2">Putative RNA-directed DNA polymerase from transposon X-element</fullName>
    </submittedName>
</protein>
<dbReference type="GO" id="GO:0003964">
    <property type="term" value="F:RNA-directed DNA polymerase activity"/>
    <property type="evidence" value="ECO:0007669"/>
    <property type="project" value="UniProtKB-KW"/>
</dbReference>
<dbReference type="AlphaFoldDB" id="A0A8X6X652"/>
<sequence length="172" mass="19524">MERMITSRLSWFLESNNLLSPTRTGFRKWMSTNQQVTLLSQSIKNALDPRCSVLAVFVGFETAFDKVCFLSQRSCTTRFGNSVTSFKQSETGFPQDTVINPLLLNIFIDDMPGILTSYGLTNAALFADDFAVWCCASKEEQLNTVMNKFLERLEAWCLENNMTINLEKTTSQ</sequence>
<organism evidence="2 3">
    <name type="scientific">Trichonephila inaurata madagascariensis</name>
    <dbReference type="NCBI Taxonomy" id="2747483"/>
    <lineage>
        <taxon>Eukaryota</taxon>
        <taxon>Metazoa</taxon>
        <taxon>Ecdysozoa</taxon>
        <taxon>Arthropoda</taxon>
        <taxon>Chelicerata</taxon>
        <taxon>Arachnida</taxon>
        <taxon>Araneae</taxon>
        <taxon>Araneomorphae</taxon>
        <taxon>Entelegynae</taxon>
        <taxon>Araneoidea</taxon>
        <taxon>Nephilidae</taxon>
        <taxon>Trichonephila</taxon>
        <taxon>Trichonephila inaurata</taxon>
    </lineage>
</organism>
<dbReference type="PANTHER" id="PTHR33332">
    <property type="entry name" value="REVERSE TRANSCRIPTASE DOMAIN-CONTAINING PROTEIN"/>
    <property type="match status" value="1"/>
</dbReference>
<keyword evidence="2" id="KW-0695">RNA-directed DNA polymerase</keyword>
<evidence type="ECO:0000313" key="3">
    <source>
        <dbReference type="Proteomes" id="UP000886998"/>
    </source>
</evidence>
<dbReference type="Proteomes" id="UP000886998">
    <property type="component" value="Unassembled WGS sequence"/>
</dbReference>
<proteinExistence type="predicted"/>